<gene>
    <name evidence="1" type="ORF">HMPREF0549_0297</name>
</gene>
<sequence>MKRGYWLILFHLALLNAGLISFSSADSLWYTSISIYKFRK</sequence>
<comment type="caution">
    <text evidence="1">The sequence shown here is derived from an EMBL/GenBank/DDBJ whole genome shotgun (WGS) entry which is preliminary data.</text>
</comment>
<accession>C2ES61</accession>
<dbReference type="EMBL" id="ACGV01000021">
    <property type="protein sequence ID" value="EEJ41253.1"/>
    <property type="molecule type" value="Genomic_DNA"/>
</dbReference>
<proteinExistence type="predicted"/>
<reference evidence="1 2" key="1">
    <citation type="submission" date="2009-01" db="EMBL/GenBank/DDBJ databases">
        <authorList>
            <person name="Qin X."/>
            <person name="Bachman B."/>
            <person name="Battles P."/>
            <person name="Bell A."/>
            <person name="Bess C."/>
            <person name="Bickham C."/>
            <person name="Chaboub L."/>
            <person name="Chen D."/>
            <person name="Coyle M."/>
            <person name="Deiros D.R."/>
            <person name="Dinh H."/>
            <person name="Forbes L."/>
            <person name="Fowler G."/>
            <person name="Francisco L."/>
            <person name="Fu Q."/>
            <person name="Gubbala S."/>
            <person name="Hale W."/>
            <person name="Han Y."/>
            <person name="Hemphill L."/>
            <person name="Highlander S.K."/>
            <person name="Hirani K."/>
            <person name="Hogues M."/>
            <person name="Jackson L."/>
            <person name="Jakkamsetti A."/>
            <person name="Javaid M."/>
            <person name="Jiang H."/>
            <person name="Korchina V."/>
            <person name="Kovar C."/>
            <person name="Lara F."/>
            <person name="Lee S."/>
            <person name="Mata R."/>
            <person name="Mathew T."/>
            <person name="Moen C."/>
            <person name="Morales K."/>
            <person name="Munidasa M."/>
            <person name="Nazareth L."/>
            <person name="Ngo R."/>
            <person name="Nguyen L."/>
            <person name="Okwuonu G."/>
            <person name="Ongeri F."/>
            <person name="Patil S."/>
            <person name="Petrosino J."/>
            <person name="Pham C."/>
            <person name="Pham P."/>
            <person name="Pu L.-L."/>
            <person name="Puazo M."/>
            <person name="Raj R."/>
            <person name="Reid J."/>
            <person name="Rouhana J."/>
            <person name="Saada N."/>
            <person name="Shang Y."/>
            <person name="Simmons D."/>
            <person name="Thornton R."/>
            <person name="Warren J."/>
            <person name="Weissenberger G."/>
            <person name="Zhang J."/>
            <person name="Zhang L."/>
            <person name="Zhou C."/>
            <person name="Zhu D."/>
            <person name="Muzny D."/>
            <person name="Worley K."/>
            <person name="Gibbs R."/>
        </authorList>
    </citation>
    <scope>NUCLEOTIDE SEQUENCE [LARGE SCALE GENOMIC DNA]</scope>
    <source>
        <strain evidence="1 2">ATCC 49540</strain>
    </source>
</reference>
<evidence type="ECO:0000313" key="2">
    <source>
        <dbReference type="Proteomes" id="UP000004483"/>
    </source>
</evidence>
<protein>
    <submittedName>
        <fullName evidence="1">Uncharacterized protein</fullName>
    </submittedName>
</protein>
<evidence type="ECO:0000313" key="1">
    <source>
        <dbReference type="EMBL" id="EEJ41253.1"/>
    </source>
</evidence>
<dbReference type="Proteomes" id="UP000004483">
    <property type="component" value="Unassembled WGS sequence"/>
</dbReference>
<dbReference type="STRING" id="1423814.HMPREF0549_0297"/>
<name>C2ES61_9LACO</name>
<dbReference type="AlphaFoldDB" id="C2ES61"/>
<dbReference type="HOGENOM" id="CLU_3291724_0_0_9"/>
<organism evidence="1 2">
    <name type="scientific">Limosilactobacillus vaginalis DSM 5837 = ATCC 49540</name>
    <dbReference type="NCBI Taxonomy" id="1423814"/>
    <lineage>
        <taxon>Bacteria</taxon>
        <taxon>Bacillati</taxon>
        <taxon>Bacillota</taxon>
        <taxon>Bacilli</taxon>
        <taxon>Lactobacillales</taxon>
        <taxon>Lactobacillaceae</taxon>
        <taxon>Limosilactobacillus</taxon>
    </lineage>
</organism>